<dbReference type="Proteomes" id="UP001145021">
    <property type="component" value="Unassembled WGS sequence"/>
</dbReference>
<gene>
    <name evidence="2" type="ORF">LPJ64_006015</name>
</gene>
<feature type="region of interest" description="Disordered" evidence="1">
    <location>
        <begin position="373"/>
        <end position="423"/>
    </location>
</feature>
<feature type="compositionally biased region" description="Polar residues" evidence="1">
    <location>
        <begin position="152"/>
        <end position="182"/>
    </location>
</feature>
<reference evidence="2" key="1">
    <citation type="submission" date="2022-07" db="EMBL/GenBank/DDBJ databases">
        <title>Phylogenomic reconstructions and comparative analyses of Kickxellomycotina fungi.</title>
        <authorList>
            <person name="Reynolds N.K."/>
            <person name="Stajich J.E."/>
            <person name="Barry K."/>
            <person name="Grigoriev I.V."/>
            <person name="Crous P."/>
            <person name="Smith M.E."/>
        </authorList>
    </citation>
    <scope>NUCLEOTIDE SEQUENCE</scope>
    <source>
        <strain evidence="2">NBRC 105413</strain>
    </source>
</reference>
<feature type="compositionally biased region" description="Polar residues" evidence="1">
    <location>
        <begin position="97"/>
        <end position="107"/>
    </location>
</feature>
<name>A0A9W7XG07_9FUNG</name>
<feature type="region of interest" description="Disordered" evidence="1">
    <location>
        <begin position="1"/>
        <end position="112"/>
    </location>
</feature>
<protein>
    <submittedName>
        <fullName evidence="2">Uncharacterized protein</fullName>
    </submittedName>
</protein>
<comment type="caution">
    <text evidence="2">The sequence shown here is derived from an EMBL/GenBank/DDBJ whole genome shotgun (WGS) entry which is preliminary data.</text>
</comment>
<keyword evidence="3" id="KW-1185">Reference proteome</keyword>
<proteinExistence type="predicted"/>
<feature type="region of interest" description="Disordered" evidence="1">
    <location>
        <begin position="125"/>
        <end position="144"/>
    </location>
</feature>
<feature type="compositionally biased region" description="Basic and acidic residues" evidence="1">
    <location>
        <begin position="412"/>
        <end position="423"/>
    </location>
</feature>
<dbReference type="EMBL" id="JANBOH010000483">
    <property type="protein sequence ID" value="KAJ1642106.1"/>
    <property type="molecule type" value="Genomic_DNA"/>
</dbReference>
<organism evidence="2 3">
    <name type="scientific">Coemansia asiatica</name>
    <dbReference type="NCBI Taxonomy" id="1052880"/>
    <lineage>
        <taxon>Eukaryota</taxon>
        <taxon>Fungi</taxon>
        <taxon>Fungi incertae sedis</taxon>
        <taxon>Zoopagomycota</taxon>
        <taxon>Kickxellomycotina</taxon>
        <taxon>Kickxellomycetes</taxon>
        <taxon>Kickxellales</taxon>
        <taxon>Kickxellaceae</taxon>
        <taxon>Coemansia</taxon>
    </lineage>
</organism>
<feature type="compositionally biased region" description="Low complexity" evidence="1">
    <location>
        <begin position="191"/>
        <end position="201"/>
    </location>
</feature>
<sequence>MTDTNPSPAQLPPSPSPQFDHGRRATEDVFAAASPYMQHPQKQPIPAKVVRQSSLSAVDKGKPSPYSPKVQAHLANETRESRSGIGGPVKRRESMSGIGNNLRSNNPAGLGRAVGKVPVQQKIISAEQQQQKHQKLHHSQSGLSDLCRVSSRRQPADTQPFTDPFSENPNQKIRASPNTTAEPMSMQRRGSASSSSTVAADTSKHVAGPTVFPTNRGYAPRSFTEAPEAMPLQARPRRATTISVRNNANRRDAASRPFASVAATSRRFDTAAPQGSSGEPMRPLDNPLNVRILHRSHSVSHRDRCAGSLNSQSPLTPLTMGMSVGSPKAGDITDIVGSPANPSVVFAPIHRNSGIGGSAESKSLMHERVGLGGKQGKDWMADRPSNIGEPAPQDMHPESGLAKIMRSLNLTNKKEYRSQDEPN</sequence>
<evidence type="ECO:0000313" key="3">
    <source>
        <dbReference type="Proteomes" id="UP001145021"/>
    </source>
</evidence>
<evidence type="ECO:0000256" key="1">
    <source>
        <dbReference type="SAM" id="MobiDB-lite"/>
    </source>
</evidence>
<accession>A0A9W7XG07</accession>
<evidence type="ECO:0000313" key="2">
    <source>
        <dbReference type="EMBL" id="KAJ1642106.1"/>
    </source>
</evidence>
<feature type="region of interest" description="Disordered" evidence="1">
    <location>
        <begin position="247"/>
        <end position="284"/>
    </location>
</feature>
<feature type="region of interest" description="Disordered" evidence="1">
    <location>
        <begin position="149"/>
        <end position="217"/>
    </location>
</feature>
<dbReference type="AlphaFoldDB" id="A0A9W7XG07"/>